<dbReference type="AlphaFoldDB" id="A0A7W8YVJ7"/>
<dbReference type="Proteomes" id="UP000537718">
    <property type="component" value="Unassembled WGS sequence"/>
</dbReference>
<protein>
    <submittedName>
        <fullName evidence="1">Uncharacterized protein</fullName>
    </submittedName>
</protein>
<evidence type="ECO:0000313" key="2">
    <source>
        <dbReference type="Proteomes" id="UP000537718"/>
    </source>
</evidence>
<reference evidence="1 2" key="1">
    <citation type="submission" date="2020-08" db="EMBL/GenBank/DDBJ databases">
        <title>Genomic Encyclopedia of Type Strains, Phase IV (KMG-V): Genome sequencing to study the core and pangenomes of soil and plant-associated prokaryotes.</title>
        <authorList>
            <person name="Whitman W."/>
        </authorList>
    </citation>
    <scope>NUCLEOTIDE SEQUENCE [LARGE SCALE GENOMIC DNA]</scope>
    <source>
        <strain evidence="1 2">MP7CTX6</strain>
    </source>
</reference>
<accession>A0A7W8YVJ7</accession>
<organism evidence="1 2">
    <name type="scientific">Pedobacter cryoconitis</name>
    <dbReference type="NCBI Taxonomy" id="188932"/>
    <lineage>
        <taxon>Bacteria</taxon>
        <taxon>Pseudomonadati</taxon>
        <taxon>Bacteroidota</taxon>
        <taxon>Sphingobacteriia</taxon>
        <taxon>Sphingobacteriales</taxon>
        <taxon>Sphingobacteriaceae</taxon>
        <taxon>Pedobacter</taxon>
    </lineage>
</organism>
<sequence>MNSQNKNRKNLLLLTLCLTLTLCSKLTDINAQEKRIDSLKTDFTIFIKLLKKQLSIPLPLQRPAKMDAILDSTCNSIQSNTTDLEFYRLLKKILSTPPETLLHRR</sequence>
<evidence type="ECO:0000313" key="1">
    <source>
        <dbReference type="EMBL" id="MBB5622571.1"/>
    </source>
</evidence>
<gene>
    <name evidence="1" type="ORF">HDE69_003649</name>
</gene>
<name>A0A7W8YVJ7_9SPHI</name>
<comment type="caution">
    <text evidence="1">The sequence shown here is derived from an EMBL/GenBank/DDBJ whole genome shotgun (WGS) entry which is preliminary data.</text>
</comment>
<dbReference type="EMBL" id="JACHCF010000009">
    <property type="protein sequence ID" value="MBB5622571.1"/>
    <property type="molecule type" value="Genomic_DNA"/>
</dbReference>
<proteinExistence type="predicted"/>